<protein>
    <recommendedName>
        <fullName evidence="3">DUF2851 domain-containing protein</fullName>
    </recommendedName>
</protein>
<accession>A0A916ZZZ6</accession>
<dbReference type="EMBL" id="BMGL01000013">
    <property type="protein sequence ID" value="GGE20857.1"/>
    <property type="molecule type" value="Genomic_DNA"/>
</dbReference>
<dbReference type="RefSeq" id="WP_188406953.1">
    <property type="nucleotide sequence ID" value="NZ_BMGL01000013.1"/>
</dbReference>
<dbReference type="InterPro" id="IPR021272">
    <property type="entry name" value="DUF2851"/>
</dbReference>
<reference evidence="1 2" key="1">
    <citation type="journal article" date="2014" name="Int. J. Syst. Evol. Microbiol.">
        <title>Complete genome sequence of Corynebacterium casei LMG S-19264T (=DSM 44701T), isolated from a smear-ripened cheese.</title>
        <authorList>
            <consortium name="US DOE Joint Genome Institute (JGI-PGF)"/>
            <person name="Walter F."/>
            <person name="Albersmeier A."/>
            <person name="Kalinowski J."/>
            <person name="Ruckert C."/>
        </authorList>
    </citation>
    <scope>NUCLEOTIDE SEQUENCE [LARGE SCALE GENOMIC DNA]</scope>
    <source>
        <strain evidence="1 2">CGMCC 1.12925</strain>
    </source>
</reference>
<dbReference type="Proteomes" id="UP000599688">
    <property type="component" value="Unassembled WGS sequence"/>
</dbReference>
<dbReference type="AlphaFoldDB" id="A0A916ZZZ6"/>
<sequence length="427" mass="49707">MKEDFLHYIWKFKKFKSHQLQSLDGEIISIINSGLHNQHASGPDFFNAQMYIGEQHWAGNVEIHIKSSDWYAHGHEKDTAYQNVILHVVWEHDMDIYRTDETKIPTLVLKPVIENSAENNYRRLMQSQLKWINCETAFHTFDEIKVKSWLTRVFVERLEQKSGFIQEMLGTSKNNWNEVLFLMLVKNFGLKSNGEAFLSLAKSIPYQVLQKTAHNQFQLESLLLGQARLLDNSNIQNSYYSELQKEFAYLQQKFQLKDKSVLPVQFYGARPTNFPTIRLAQLASLFHQQQHLFGALIECKTRAEITKLFKIELSSFWQSHYTFEKVSKPRKKQLSKSFIDLLIINTLVPIQFSFAKFTNNLKLENSSINLLTSLAVENNSIVNKFNSLKNNTAVNALESQALIQLKQNYCDKNKCLQCNLGIDLLRR</sequence>
<evidence type="ECO:0000313" key="2">
    <source>
        <dbReference type="Proteomes" id="UP000599688"/>
    </source>
</evidence>
<evidence type="ECO:0000313" key="1">
    <source>
        <dbReference type="EMBL" id="GGE20857.1"/>
    </source>
</evidence>
<gene>
    <name evidence="1" type="ORF">GCM10010831_22390</name>
</gene>
<name>A0A916ZZZ6_9FLAO</name>
<dbReference type="Pfam" id="PF11013">
    <property type="entry name" value="DUF2851"/>
    <property type="match status" value="1"/>
</dbReference>
<evidence type="ECO:0008006" key="3">
    <source>
        <dbReference type="Google" id="ProtNLM"/>
    </source>
</evidence>
<comment type="caution">
    <text evidence="1">The sequence shown here is derived from an EMBL/GenBank/DDBJ whole genome shotgun (WGS) entry which is preliminary data.</text>
</comment>
<keyword evidence="2" id="KW-1185">Reference proteome</keyword>
<organism evidence="1 2">
    <name type="scientific">Psychroflexus salis</name>
    <dbReference type="NCBI Taxonomy" id="1526574"/>
    <lineage>
        <taxon>Bacteria</taxon>
        <taxon>Pseudomonadati</taxon>
        <taxon>Bacteroidota</taxon>
        <taxon>Flavobacteriia</taxon>
        <taxon>Flavobacteriales</taxon>
        <taxon>Flavobacteriaceae</taxon>
        <taxon>Psychroflexus</taxon>
    </lineage>
</organism>
<proteinExistence type="predicted"/>